<dbReference type="InterPro" id="IPR011108">
    <property type="entry name" value="RMMBL"/>
</dbReference>
<organism evidence="8 9">
    <name type="scientific">Hermetia illucens</name>
    <name type="common">Black soldier fly</name>
    <dbReference type="NCBI Taxonomy" id="343691"/>
    <lineage>
        <taxon>Eukaryota</taxon>
        <taxon>Metazoa</taxon>
        <taxon>Ecdysozoa</taxon>
        <taxon>Arthropoda</taxon>
        <taxon>Hexapoda</taxon>
        <taxon>Insecta</taxon>
        <taxon>Pterygota</taxon>
        <taxon>Neoptera</taxon>
        <taxon>Endopterygota</taxon>
        <taxon>Diptera</taxon>
        <taxon>Brachycera</taxon>
        <taxon>Stratiomyomorpha</taxon>
        <taxon>Stratiomyidae</taxon>
        <taxon>Hermetiinae</taxon>
        <taxon>Hermetia</taxon>
    </lineage>
</organism>
<evidence type="ECO:0000256" key="5">
    <source>
        <dbReference type="ARBA" id="ARBA00023242"/>
    </source>
</evidence>
<evidence type="ECO:0000256" key="1">
    <source>
        <dbReference type="ARBA" id="ARBA00004123"/>
    </source>
</evidence>
<dbReference type="InterPro" id="IPR025069">
    <property type="entry name" value="Cpsf2_C"/>
</dbReference>
<dbReference type="Pfam" id="PF13299">
    <property type="entry name" value="CPSF100_C"/>
    <property type="match status" value="1"/>
</dbReference>
<keyword evidence="9" id="KW-1185">Reference proteome</keyword>
<evidence type="ECO:0000256" key="3">
    <source>
        <dbReference type="ARBA" id="ARBA00022664"/>
    </source>
</evidence>
<dbReference type="SUPFAM" id="SSF56281">
    <property type="entry name" value="Metallo-hydrolase/oxidoreductase"/>
    <property type="match status" value="1"/>
</dbReference>
<dbReference type="InterPro" id="IPR036866">
    <property type="entry name" value="RibonucZ/Hydroxyglut_hydro"/>
</dbReference>
<dbReference type="OMA" id="QSRHNME"/>
<dbReference type="GO" id="GO:0006398">
    <property type="term" value="P:mRNA 3'-end processing by stem-loop binding and cleavage"/>
    <property type="evidence" value="ECO:0007669"/>
    <property type="project" value="InterPro"/>
</dbReference>
<evidence type="ECO:0000256" key="2">
    <source>
        <dbReference type="ARBA" id="ARBA00010624"/>
    </source>
</evidence>
<dbReference type="SMART" id="SM01027">
    <property type="entry name" value="Beta-Casp"/>
    <property type="match status" value="1"/>
</dbReference>
<dbReference type="Gene3D" id="3.60.15.10">
    <property type="entry name" value="Ribonuclease Z/Hydroxyacylglutathione hydrolase-like"/>
    <property type="match status" value="1"/>
</dbReference>
<protein>
    <recommendedName>
        <fullName evidence="6">Cleavage and polyadenylation specificity factor subunit 2</fullName>
    </recommendedName>
    <alternativeName>
        <fullName evidence="6">Cleavage and polyadenylation specificity factor 100 kDa subunit</fullName>
    </alternativeName>
</protein>
<dbReference type="FunFam" id="3.60.15.10:FF:000008">
    <property type="entry name" value="Cleavage and polyadenylation specificity factor subunit 2"/>
    <property type="match status" value="1"/>
</dbReference>
<dbReference type="Pfam" id="PF16661">
    <property type="entry name" value="Lactamase_B_6"/>
    <property type="match status" value="1"/>
</dbReference>
<dbReference type="Proteomes" id="UP000594454">
    <property type="component" value="Chromosome 6"/>
</dbReference>
<dbReference type="FunCoup" id="A0A7R8V799">
    <property type="interactions" value="2309"/>
</dbReference>
<sequence length="749" mass="85433">MTSIIKVHTLSGAMDESPPCYMLQVDEVRILLDCGWDEKFDPNFMKELKRHVHTIDAVLLSYPDPQHLGALPYLVGKLGLNCPIYATIPVYKMGQMFMYDLYMSHYNMYDFELFSLDDVDAAFDKIIQLKYNQSVSMKGKGYGITITPLPAGHMIGGTIWKIVKVGEEDIVYATDFNHKKERHLNGCELEKLQRPSLLITDCMNAKYQQARRRARDEKLMTNILQTVRSNGNVLVTVDTAGRVLELAHMLDQLWKNKDSGLMAYSLALLTNVSYNVVEFAKSQIEWMSDKLMKSFEGARNNPFQFRHMKLCHNLAELAKIPSPKVVLASVPDMECGFSRELFVQWAGNPNNSIILTSRTSPGTLSRDLIDNGGDGRKIELDIRRRVELEGAELEEYLRTQGEKHNRLIIKRDLDEASSDSDDELEMNVITGKHDIVVRPDGRTHTGFFKSSRKQYVMFPFQEEKIKCDEYGEIIQLDDYRIVDLGPDAMMEDNKENHQLKAEDIKKEKIEKIDDDVMAVEKPTKCVSSRKLIEINAQIQFIDFEGRSDGESMLKILSQLRPRRVIVVRGLQQSAETVARHCQQNIGARVFTPQKGEVVDATTETHIYQVRLTENLVSQLQFQRAKDAEVAWVDAVIGVRSKNIEANNPDADLDVDMSDEDKKILTLEPLDADDIPLHDSVLINELKLSDFKQVLMKNNISSEFSGGILWCNNGSLALRRVDPGRVTIEGNLSEEYYKIRDLLYEQYAII</sequence>
<dbReference type="InterPro" id="IPR022712">
    <property type="entry name" value="Beta_Casp"/>
</dbReference>
<dbReference type="EMBL" id="LR899014">
    <property type="protein sequence ID" value="CAD7092845.1"/>
    <property type="molecule type" value="Genomic_DNA"/>
</dbReference>
<dbReference type="InterPro" id="IPR035639">
    <property type="entry name" value="CPSF2_MBL"/>
</dbReference>
<reference evidence="8 9" key="1">
    <citation type="submission" date="2020-11" db="EMBL/GenBank/DDBJ databases">
        <authorList>
            <person name="Wallbank WR R."/>
            <person name="Pardo Diaz C."/>
            <person name="Kozak K."/>
            <person name="Martin S."/>
            <person name="Jiggins C."/>
            <person name="Moest M."/>
            <person name="Warren A I."/>
            <person name="Generalovic N T."/>
            <person name="Byers J.R.P. K."/>
            <person name="Montejo-Kovacevich G."/>
            <person name="Yen C E."/>
        </authorList>
    </citation>
    <scope>NUCLEOTIDE SEQUENCE [LARGE SCALE GENOMIC DNA]</scope>
</reference>
<evidence type="ECO:0000256" key="4">
    <source>
        <dbReference type="ARBA" id="ARBA00022884"/>
    </source>
</evidence>
<proteinExistence type="inferred from homology"/>
<evidence type="ECO:0000313" key="8">
    <source>
        <dbReference type="EMBL" id="CAD7092845.1"/>
    </source>
</evidence>
<comment type="subcellular location">
    <subcellularLocation>
        <location evidence="1 6">Nucleus</location>
    </subcellularLocation>
</comment>
<keyword evidence="5 6" id="KW-0539">Nucleus</keyword>
<accession>A0A7R8V799</accession>
<evidence type="ECO:0000313" key="9">
    <source>
        <dbReference type="Proteomes" id="UP000594454"/>
    </source>
</evidence>
<dbReference type="CDD" id="cd16293">
    <property type="entry name" value="CPSF2-like_MBL-fold"/>
    <property type="match status" value="1"/>
</dbReference>
<evidence type="ECO:0000256" key="6">
    <source>
        <dbReference type="RuleBase" id="RU365006"/>
    </source>
</evidence>
<dbReference type="AlphaFoldDB" id="A0A7R8V799"/>
<dbReference type="OrthoDB" id="64353at2759"/>
<dbReference type="GO" id="GO:0003723">
    <property type="term" value="F:RNA binding"/>
    <property type="evidence" value="ECO:0007669"/>
    <property type="project" value="UniProtKB-KW"/>
</dbReference>
<dbReference type="Pfam" id="PF07521">
    <property type="entry name" value="RMMBL"/>
    <property type="match status" value="1"/>
</dbReference>
<dbReference type="GO" id="GO:0005847">
    <property type="term" value="C:mRNA cleavage and polyadenylation specificity factor complex"/>
    <property type="evidence" value="ECO:0007669"/>
    <property type="project" value="InterPro"/>
</dbReference>
<evidence type="ECO:0000259" key="7">
    <source>
        <dbReference type="SMART" id="SM01027"/>
    </source>
</evidence>
<dbReference type="InParanoid" id="A0A7R8V799"/>
<dbReference type="InterPro" id="IPR027075">
    <property type="entry name" value="CPSF2"/>
</dbReference>
<gene>
    <name evidence="8" type="ORF">HERILL_LOCUS15174</name>
</gene>
<comment type="similarity">
    <text evidence="2 6">Belongs to the metallo-beta-lactamase superfamily. RNA-metabolizing metallo-beta-lactamase-like family. CPSF2/YSH1 subfamily.</text>
</comment>
<dbReference type="InterPro" id="IPR001279">
    <property type="entry name" value="Metallo-B-lactamas"/>
</dbReference>
<dbReference type="Pfam" id="PF10996">
    <property type="entry name" value="Beta-Casp"/>
    <property type="match status" value="1"/>
</dbReference>
<dbReference type="PANTHER" id="PTHR45922:SF1">
    <property type="entry name" value="CLEAVAGE AND POLYADENYLATION SPECIFICITY FACTOR SUBUNIT 2"/>
    <property type="match status" value="1"/>
</dbReference>
<keyword evidence="3 6" id="KW-0507">mRNA processing</keyword>
<feature type="domain" description="Beta-Casp" evidence="7">
    <location>
        <begin position="243"/>
        <end position="368"/>
    </location>
</feature>
<dbReference type="PANTHER" id="PTHR45922">
    <property type="entry name" value="CLEAVAGE AND POLYADENYLATION SPECIFICITY FACTOR SUBUNIT 2"/>
    <property type="match status" value="1"/>
</dbReference>
<name>A0A7R8V799_HERIL</name>
<keyword evidence="4 6" id="KW-0694">RNA-binding</keyword>